<comment type="caution">
    <text evidence="2">The sequence shown here is derived from an EMBL/GenBank/DDBJ whole genome shotgun (WGS) entry which is preliminary data.</text>
</comment>
<reference evidence="2 3" key="1">
    <citation type="submission" date="2024-06" db="EMBL/GenBank/DDBJ databases">
        <title>The Natural Products Discovery Center: Release of the First 8490 Sequenced Strains for Exploring Actinobacteria Biosynthetic Diversity.</title>
        <authorList>
            <person name="Kalkreuter E."/>
            <person name="Kautsar S.A."/>
            <person name="Yang D."/>
            <person name="Bader C.D."/>
            <person name="Teijaro C.N."/>
            <person name="Fluegel L."/>
            <person name="Davis C.M."/>
            <person name="Simpson J.R."/>
            <person name="Lauterbach L."/>
            <person name="Steele A.D."/>
            <person name="Gui C."/>
            <person name="Meng S."/>
            <person name="Li G."/>
            <person name="Viehrig K."/>
            <person name="Ye F."/>
            <person name="Su P."/>
            <person name="Kiefer A.F."/>
            <person name="Nichols A."/>
            <person name="Cepeda A.J."/>
            <person name="Yan W."/>
            <person name="Fan B."/>
            <person name="Jiang Y."/>
            <person name="Adhikari A."/>
            <person name="Zheng C.-J."/>
            <person name="Schuster L."/>
            <person name="Cowan T.M."/>
            <person name="Smanski M.J."/>
            <person name="Chevrette M.G."/>
            <person name="De Carvalho L.P.S."/>
            <person name="Shen B."/>
        </authorList>
    </citation>
    <scope>NUCLEOTIDE SEQUENCE [LARGE SCALE GENOMIC DNA]</scope>
    <source>
        <strain evidence="2 3">NPDC001166</strain>
    </source>
</reference>
<accession>A0ABV1ULH9</accession>
<dbReference type="InterPro" id="IPR042070">
    <property type="entry name" value="PucR_C-HTH_sf"/>
</dbReference>
<dbReference type="Pfam" id="PF13556">
    <property type="entry name" value="HTH_30"/>
    <property type="match status" value="1"/>
</dbReference>
<protein>
    <submittedName>
        <fullName evidence="2">Helix-turn-helix domain-containing protein</fullName>
    </submittedName>
</protein>
<dbReference type="InterPro" id="IPR051448">
    <property type="entry name" value="CdaR-like_regulators"/>
</dbReference>
<evidence type="ECO:0000259" key="1">
    <source>
        <dbReference type="Pfam" id="PF13556"/>
    </source>
</evidence>
<name>A0ABV1ULH9_9ACTN</name>
<dbReference type="PANTHER" id="PTHR33744:SF17">
    <property type="entry name" value="CONSERVED PROTEIN"/>
    <property type="match status" value="1"/>
</dbReference>
<dbReference type="Gene3D" id="1.10.10.2840">
    <property type="entry name" value="PucR C-terminal helix-turn-helix domain"/>
    <property type="match status" value="1"/>
</dbReference>
<dbReference type="EMBL" id="JBEPAZ010000080">
    <property type="protein sequence ID" value="MER6434061.1"/>
    <property type="molecule type" value="Genomic_DNA"/>
</dbReference>
<dbReference type="Proteomes" id="UP001470023">
    <property type="component" value="Unassembled WGS sequence"/>
</dbReference>
<dbReference type="PANTHER" id="PTHR33744">
    <property type="entry name" value="CARBOHYDRATE DIACID REGULATOR"/>
    <property type="match status" value="1"/>
</dbReference>
<keyword evidence="3" id="KW-1185">Reference proteome</keyword>
<dbReference type="InterPro" id="IPR025736">
    <property type="entry name" value="PucR_C-HTH_dom"/>
</dbReference>
<organism evidence="2 3">
    <name type="scientific">Streptomyces sp. 900105245</name>
    <dbReference type="NCBI Taxonomy" id="3154379"/>
    <lineage>
        <taxon>Bacteria</taxon>
        <taxon>Bacillati</taxon>
        <taxon>Actinomycetota</taxon>
        <taxon>Actinomycetes</taxon>
        <taxon>Kitasatosporales</taxon>
        <taxon>Streptomycetaceae</taxon>
        <taxon>Streptomyces</taxon>
    </lineage>
</organism>
<proteinExistence type="predicted"/>
<sequence length="177" mass="18383">MGRLPDGSAFAVLAGSPAGRLGDVWQLVGGCVPDTVLHGGTAAPVAGPEGLPGAPAQARYALSAARTGAPGTSRLTDATSLTSLDGLLAGVPAEVRRAFGAKVLGPLLETGRPPIAALLDTLETFLACDGSWARTAQALHLRVNTVHYRVERIERLTGRDLSRLTDRLDLWAALLCR</sequence>
<evidence type="ECO:0000313" key="3">
    <source>
        <dbReference type="Proteomes" id="UP001470023"/>
    </source>
</evidence>
<dbReference type="RefSeq" id="WP_352065961.1">
    <property type="nucleotide sequence ID" value="NZ_JBEPAZ010000080.1"/>
</dbReference>
<gene>
    <name evidence="2" type="ORF">ABT272_41135</name>
</gene>
<feature type="domain" description="PucR C-terminal helix-turn-helix" evidence="1">
    <location>
        <begin position="118"/>
        <end position="175"/>
    </location>
</feature>
<evidence type="ECO:0000313" key="2">
    <source>
        <dbReference type="EMBL" id="MER6434061.1"/>
    </source>
</evidence>